<name>A0ABS3ECG6_9HYPH</name>
<dbReference type="EMBL" id="JAFLNA010000001">
    <property type="protein sequence ID" value="MBO0129646.1"/>
    <property type="molecule type" value="Genomic_DNA"/>
</dbReference>
<gene>
    <name evidence="3" type="ORF">JZX89_02675</name>
</gene>
<dbReference type="Gene3D" id="3.40.50.300">
    <property type="entry name" value="P-loop containing nucleotide triphosphate hydrolases"/>
    <property type="match status" value="1"/>
</dbReference>
<dbReference type="Proteomes" id="UP000664699">
    <property type="component" value="Unassembled WGS sequence"/>
</dbReference>
<dbReference type="RefSeq" id="WP_207132983.1">
    <property type="nucleotide sequence ID" value="NZ_JAFLNA010000001.1"/>
</dbReference>
<comment type="caution">
    <text evidence="3">The sequence shown here is derived from an EMBL/GenBank/DDBJ whole genome shotgun (WGS) entry which is preliminary data.</text>
</comment>
<keyword evidence="3" id="KW-0547">Nucleotide-binding</keyword>
<sequence>MMTPKSVAELGKIDVELKEAVCDALVNMVTSRASGTDEQGRIVYGKSPQRSVFSGQLLPRISSADADETSDIKIAAIGIDFSMDSASTCVLEAKPNFSVYVRVLPSWEEISTDRFGTKIDFKLRKEKKQEIDQKIRERREALYASENLTQPDWTAFDSQGTERIKRRRDEIQSEVRTSVYAEYGIHLDIGSALLSEPSVADEDDAESVVTTADDTSSSEPEPTPDIGSLVTSGIKIPETLYSPAPIPSKWIRLDLELPPCSWASNISDEDLELVLSDYAAAMNAVIVKHFKDWLAGDGVQLAWRDRTVTQTDADSEEHWNAFIERVRSEKADPKVLPILTGVAIRIERQRDFLDPSRTSLRVTLDNSCKVLSRTDARFQCNSIFGTAISIRLAATAHRLAKLDRVESSYRFRDYLTYPAIGLNCGVEQTDLSDGTIQLSTTWAPRFNQPRVVPRHINLERRFRALADGYDVSGLHVLADEYRAWIDDQESKLKDSITRDLIPEDGDRERVRFAEDVAGQRTEARHIEQGVRILISSREAALAVGAATDSDRELLIRKSIPWRAWLMMNESFARRDENAKLTGRGWRLFQLAFILAHIPTFASRLEEFNEFFDADRDEISASLLYFPTGGGKSEAFYGALVFAVFLDRLRGKDRGITAMIRYPLRLLTLQQAQRLLKLLVWSEIVRKERHVGSWPIEIGFWVGSSNTPNRFDVIGPDLPDLATQATGDDFAQGNADEKRYQSAKAAFNKVPACPCCGKATGLRSFREGGGKARAAIVCFNAGCDWNKASGGIAPLPFLLTDDTIYQRAPAVLLGTVDKLAMIGQTTTTITSILGMFGLARWIGPDGHLANPFEDKELARGPEKSGASAVFPAYGCGRKVFKDPFPSLIIQDEAHLLEESLGTFSGLFDTLLEKAFSTIDEISGGELEVARYRDATGSLSPRLPKIIAATATISDPERQIKTLYQRRPLRYPYPGPDIYRSFFSEPEESPQSNNERFALSKSLPPHVAPEATAPLMRLYVSLMTNGATHTVTTVGVLSSFHTIITGLWADLLDPTRTEAATATLMAAVSSGREGGWRRSAIDRAVNEGRLDEIMALIDLHRIALAYVTNKKGGDQVIDALHTTVAQKHEIAGLPHERFLSRLISGGIDMQEIQDVMKLAERSFAGGTYPDVGDTLRNIVATSAISHGVDVDRFNSMFFAGLPSDIAEYIQASSRVGRTHVGFVMLLPTPQSRRDRYVVETHDIFHRFLERMISPPAVERWSETAIERVRPSYVQAWAMLKDARAFKELPDNRKPEFRTHDSTRMLSRLAQADNVRFSEDLGRFMLDALGVAGRGPEKIGEPPALEFYRGSTETATRTLGRTLKELEITARLRTFWKEQDSKLRMPMTSLRDVDEAGTIQASDFDQSSRGGSRILSQDDVAIAMKIIRRQRGDAAETDTDFDDFAGD</sequence>
<dbReference type="InterPro" id="IPR027417">
    <property type="entry name" value="P-loop_NTPase"/>
</dbReference>
<evidence type="ECO:0000256" key="1">
    <source>
        <dbReference type="SAM" id="MobiDB-lite"/>
    </source>
</evidence>
<feature type="compositionally biased region" description="Low complexity" evidence="1">
    <location>
        <begin position="207"/>
        <end position="218"/>
    </location>
</feature>
<proteinExistence type="predicted"/>
<evidence type="ECO:0000313" key="3">
    <source>
        <dbReference type="EMBL" id="MBO0129646.1"/>
    </source>
</evidence>
<keyword evidence="4" id="KW-1185">Reference proteome</keyword>
<keyword evidence="3" id="KW-0067">ATP-binding</keyword>
<feature type="region of interest" description="Disordered" evidence="1">
    <location>
        <begin position="200"/>
        <end position="228"/>
    </location>
</feature>
<dbReference type="Pfam" id="PF00271">
    <property type="entry name" value="Helicase_C"/>
    <property type="match status" value="1"/>
</dbReference>
<dbReference type="GO" id="GO:0004386">
    <property type="term" value="F:helicase activity"/>
    <property type="evidence" value="ECO:0007669"/>
    <property type="project" value="UniProtKB-KW"/>
</dbReference>
<dbReference type="SUPFAM" id="SSF52540">
    <property type="entry name" value="P-loop containing nucleoside triphosphate hydrolases"/>
    <property type="match status" value="1"/>
</dbReference>
<evidence type="ECO:0000313" key="4">
    <source>
        <dbReference type="Proteomes" id="UP000664699"/>
    </source>
</evidence>
<dbReference type="CDD" id="cd18785">
    <property type="entry name" value="SF2_C"/>
    <property type="match status" value="1"/>
</dbReference>
<dbReference type="InterPro" id="IPR001650">
    <property type="entry name" value="Helicase_C-like"/>
</dbReference>
<accession>A0ABS3ECG6</accession>
<feature type="domain" description="Helicase C-terminal" evidence="2">
    <location>
        <begin position="1087"/>
        <end position="1275"/>
    </location>
</feature>
<keyword evidence="3" id="KW-0378">Hydrolase</keyword>
<evidence type="ECO:0000259" key="2">
    <source>
        <dbReference type="PROSITE" id="PS51194"/>
    </source>
</evidence>
<protein>
    <submittedName>
        <fullName evidence="3">Helicase</fullName>
    </submittedName>
</protein>
<reference evidence="3 4" key="1">
    <citation type="submission" date="2021-03" db="EMBL/GenBank/DDBJ databases">
        <title>Whole genome sequence of Agrobacterium sp. strain Rnr.</title>
        <authorList>
            <person name="Mafakheri H."/>
            <person name="Taghavi S.M."/>
            <person name="Nemanja K."/>
            <person name="Osdaghi E."/>
        </authorList>
    </citation>
    <scope>NUCLEOTIDE SEQUENCE [LARGE SCALE GENOMIC DNA]</scope>
    <source>
        <strain evidence="3 4">Rnr</strain>
    </source>
</reference>
<dbReference type="PROSITE" id="PS51194">
    <property type="entry name" value="HELICASE_CTER"/>
    <property type="match status" value="1"/>
</dbReference>
<keyword evidence="3" id="KW-0347">Helicase</keyword>
<organism evidence="3 4">
    <name type="scientific">Agrobacterium burrii</name>
    <dbReference type="NCBI Taxonomy" id="2815339"/>
    <lineage>
        <taxon>Bacteria</taxon>
        <taxon>Pseudomonadati</taxon>
        <taxon>Pseudomonadota</taxon>
        <taxon>Alphaproteobacteria</taxon>
        <taxon>Hyphomicrobiales</taxon>
        <taxon>Rhizobiaceae</taxon>
        <taxon>Rhizobium/Agrobacterium group</taxon>
        <taxon>Agrobacterium</taxon>
        <taxon>Agrobacterium tumefaciens complex</taxon>
    </lineage>
</organism>